<dbReference type="InterPro" id="IPR001667">
    <property type="entry name" value="DDH_dom"/>
</dbReference>
<dbReference type="PANTHER" id="PTHR30255:SF2">
    <property type="entry name" value="SINGLE-STRANDED-DNA-SPECIFIC EXONUCLEASE RECJ"/>
    <property type="match status" value="1"/>
</dbReference>
<feature type="domain" description="RecJ OB" evidence="8">
    <location>
        <begin position="454"/>
        <end position="565"/>
    </location>
</feature>
<feature type="domain" description="DHHA1" evidence="7">
    <location>
        <begin position="347"/>
        <end position="437"/>
    </location>
</feature>
<protein>
    <recommendedName>
        <fullName evidence="2">Single-stranded-DNA-specific exonuclease RecJ</fullName>
    </recommendedName>
</protein>
<dbReference type="Pfam" id="PF17768">
    <property type="entry name" value="RecJ_OB"/>
    <property type="match status" value="1"/>
</dbReference>
<evidence type="ECO:0000256" key="1">
    <source>
        <dbReference type="ARBA" id="ARBA00005915"/>
    </source>
</evidence>
<evidence type="ECO:0000256" key="2">
    <source>
        <dbReference type="ARBA" id="ARBA00019841"/>
    </source>
</evidence>
<evidence type="ECO:0000313" key="9">
    <source>
        <dbReference type="EMBL" id="OHA54667.1"/>
    </source>
</evidence>
<dbReference type="InterPro" id="IPR041122">
    <property type="entry name" value="RecJ_OB"/>
</dbReference>
<name>A0A1G2Q268_9BACT</name>
<dbReference type="EMBL" id="MHTA01000005">
    <property type="protein sequence ID" value="OHA54667.1"/>
    <property type="molecule type" value="Genomic_DNA"/>
</dbReference>
<dbReference type="GO" id="GO:0006310">
    <property type="term" value="P:DNA recombination"/>
    <property type="evidence" value="ECO:0007669"/>
    <property type="project" value="InterPro"/>
</dbReference>
<evidence type="ECO:0000259" key="8">
    <source>
        <dbReference type="Pfam" id="PF17768"/>
    </source>
</evidence>
<dbReference type="NCBIfam" id="TIGR00644">
    <property type="entry name" value="recJ"/>
    <property type="match status" value="1"/>
</dbReference>
<evidence type="ECO:0000259" key="6">
    <source>
        <dbReference type="Pfam" id="PF01368"/>
    </source>
</evidence>
<evidence type="ECO:0000256" key="3">
    <source>
        <dbReference type="ARBA" id="ARBA00022722"/>
    </source>
</evidence>
<organism evidence="9 10">
    <name type="scientific">Candidatus Terrybacteria bacterium RIFCSPLOWO2_02_42_20</name>
    <dbReference type="NCBI Taxonomy" id="1802370"/>
    <lineage>
        <taxon>Bacteria</taxon>
        <taxon>Candidatus Terryibacteriota</taxon>
    </lineage>
</organism>
<accession>A0A1G2Q268</accession>
<dbReference type="InterPro" id="IPR051673">
    <property type="entry name" value="SSDNA_exonuclease_RecJ"/>
</dbReference>
<dbReference type="Pfam" id="PF01368">
    <property type="entry name" value="DHH"/>
    <property type="match status" value="1"/>
</dbReference>
<dbReference type="Gene3D" id="2.40.50.460">
    <property type="match status" value="1"/>
</dbReference>
<dbReference type="SUPFAM" id="SSF64182">
    <property type="entry name" value="DHH phosphoesterases"/>
    <property type="match status" value="1"/>
</dbReference>
<dbReference type="GO" id="GO:0006281">
    <property type="term" value="P:DNA repair"/>
    <property type="evidence" value="ECO:0007669"/>
    <property type="project" value="InterPro"/>
</dbReference>
<evidence type="ECO:0000259" key="7">
    <source>
        <dbReference type="Pfam" id="PF02272"/>
    </source>
</evidence>
<dbReference type="InterPro" id="IPR004610">
    <property type="entry name" value="RecJ"/>
</dbReference>
<dbReference type="InterPro" id="IPR038763">
    <property type="entry name" value="DHH_sf"/>
</dbReference>
<reference evidence="9 10" key="1">
    <citation type="journal article" date="2016" name="Nat. Commun.">
        <title>Thousands of microbial genomes shed light on interconnected biogeochemical processes in an aquifer system.</title>
        <authorList>
            <person name="Anantharaman K."/>
            <person name="Brown C.T."/>
            <person name="Hug L.A."/>
            <person name="Sharon I."/>
            <person name="Castelle C.J."/>
            <person name="Probst A.J."/>
            <person name="Thomas B.C."/>
            <person name="Singh A."/>
            <person name="Wilkins M.J."/>
            <person name="Karaoz U."/>
            <person name="Brodie E.L."/>
            <person name="Williams K.H."/>
            <person name="Hubbard S.S."/>
            <person name="Banfield J.F."/>
        </authorList>
    </citation>
    <scope>NUCLEOTIDE SEQUENCE [LARGE SCALE GENOMIC DNA]</scope>
</reference>
<dbReference type="STRING" id="1802370.A2Z62_00370"/>
<sequence length="570" mass="63180">MKQWVLREKVPDDVAAGLGDMPEMAKSILYHRGVKTRVEAEKFLNPKYGDNVDDPLLILNMEKAALRIVAAIKNNERIIIFGDYDADGICSSVIFYDFFKKIGFENFHVHIPDRYLEGYGLSLKAVDEFCKQGAKLIITLDCGVTNVKEVEHANKLGLEVIIIDHHIVPESPPKAYAVVDLKQDEETYPTKFLSGAGIAFKTICAVIKIGKFNVIPGWEKWLLDVVAIATVADMVPLLEENRTLVYYGLKVLKKTQRPGLISLCRRLKLSPANITEDDLSFTIAPRLNVAGRMDHATVSFNLLTTQSEQEANWIGERLETMNGDRKEAVDKIIKMIDSEIGKTRPEVIIKGDASWSPGVLGLTANRTLEKYNCPVFLWGKGGDNIKGSCRSNGAINLVNFMKSLPAGLMDDVGGHALSAGYSLAENKTDKLKEEIIKLYAVFPKKEIDSVVDIEKEASIDDVGVAFFSTIEAFQPFGVDNPKPIFSFKNLVIHGVKKFGNGGIHLQLDFKKSPATGNKIVSAIGFFMSNQPEIIGLKPGQTIDLAASIEKSNFRAKPEIRLRIVDVKIKR</sequence>
<feature type="domain" description="DDH" evidence="6">
    <location>
        <begin position="77"/>
        <end position="230"/>
    </location>
</feature>
<dbReference type="GO" id="GO:0003676">
    <property type="term" value="F:nucleic acid binding"/>
    <property type="evidence" value="ECO:0007669"/>
    <property type="project" value="InterPro"/>
</dbReference>
<evidence type="ECO:0000256" key="4">
    <source>
        <dbReference type="ARBA" id="ARBA00022801"/>
    </source>
</evidence>
<dbReference type="GO" id="GO:0008409">
    <property type="term" value="F:5'-3' exonuclease activity"/>
    <property type="evidence" value="ECO:0007669"/>
    <property type="project" value="InterPro"/>
</dbReference>
<dbReference type="Pfam" id="PF02272">
    <property type="entry name" value="DHHA1"/>
    <property type="match status" value="1"/>
</dbReference>
<comment type="caution">
    <text evidence="9">The sequence shown here is derived from an EMBL/GenBank/DDBJ whole genome shotgun (WGS) entry which is preliminary data.</text>
</comment>
<keyword evidence="3" id="KW-0540">Nuclease</keyword>
<keyword evidence="5 9" id="KW-0269">Exonuclease</keyword>
<gene>
    <name evidence="9" type="ORF">A2Z62_00370</name>
</gene>
<proteinExistence type="inferred from homology"/>
<dbReference type="Proteomes" id="UP000177649">
    <property type="component" value="Unassembled WGS sequence"/>
</dbReference>
<dbReference type="Gene3D" id="3.90.1640.30">
    <property type="match status" value="1"/>
</dbReference>
<evidence type="ECO:0000256" key="5">
    <source>
        <dbReference type="ARBA" id="ARBA00022839"/>
    </source>
</evidence>
<keyword evidence="4" id="KW-0378">Hydrolase</keyword>
<dbReference type="AlphaFoldDB" id="A0A1G2Q268"/>
<dbReference type="InterPro" id="IPR003156">
    <property type="entry name" value="DHHA1_dom"/>
</dbReference>
<dbReference type="PANTHER" id="PTHR30255">
    <property type="entry name" value="SINGLE-STRANDED-DNA-SPECIFIC EXONUCLEASE RECJ"/>
    <property type="match status" value="1"/>
</dbReference>
<comment type="similarity">
    <text evidence="1">Belongs to the RecJ family.</text>
</comment>
<evidence type="ECO:0000313" key="10">
    <source>
        <dbReference type="Proteomes" id="UP000177649"/>
    </source>
</evidence>